<evidence type="ECO:0000313" key="2">
    <source>
        <dbReference type="Proteomes" id="UP001595846"/>
    </source>
</evidence>
<proteinExistence type="predicted"/>
<dbReference type="RefSeq" id="WP_256532819.1">
    <property type="nucleotide sequence ID" value="NZ_CP101824.1"/>
</dbReference>
<sequence>MKSLGTIGAGGLATSLAGCMGGGSEGSSLNVVTAPTPTTSLEINHLQEETDIFETVMDDIGYEGDVQLTWDELSQFMGGQADIAPSVGTVEAAQLATERDFDLTAHAQTTPQHTALYVRSGSDYDPDVAGSKQAAIDALVENDAAFGIGGWGNGPVPAYRLIFQEKYGYSFEEGGDFNIVTGEFPALAQMVAEGNIDAGGSGPPYGLYPVRDQVKPLLWNQEELADIDLPKTAMCISNGITRTSYAEENTEAIAAWFGMEKYAHEYMANNVDELAARSDVQESLNVPNEDAAAWILNFRYNAMNTENELPASLQDVPFTEDRIAQDKESLRSIESMGQLSSGWEESLSYMEHDIDEYYEMAKNNA</sequence>
<dbReference type="SUPFAM" id="SSF53850">
    <property type="entry name" value="Periplasmic binding protein-like II"/>
    <property type="match status" value="1"/>
</dbReference>
<comment type="caution">
    <text evidence="1">The sequence shown here is derived from an EMBL/GenBank/DDBJ whole genome shotgun (WGS) entry which is preliminary data.</text>
</comment>
<dbReference type="Gene3D" id="3.40.190.10">
    <property type="entry name" value="Periplasmic binding protein-like II"/>
    <property type="match status" value="1"/>
</dbReference>
<dbReference type="EMBL" id="JBHSAQ010000011">
    <property type="protein sequence ID" value="MFC3959272.1"/>
    <property type="molecule type" value="Genomic_DNA"/>
</dbReference>
<dbReference type="AlphaFoldDB" id="A0ABD5NQC6"/>
<dbReference type="PROSITE" id="PS51257">
    <property type="entry name" value="PROKAR_LIPOPROTEIN"/>
    <property type="match status" value="1"/>
</dbReference>
<dbReference type="Proteomes" id="UP001595846">
    <property type="component" value="Unassembled WGS sequence"/>
</dbReference>
<organism evidence="1 2">
    <name type="scientific">Halovivax cerinus</name>
    <dbReference type="NCBI Taxonomy" id="1487865"/>
    <lineage>
        <taxon>Archaea</taxon>
        <taxon>Methanobacteriati</taxon>
        <taxon>Methanobacteriota</taxon>
        <taxon>Stenosarchaea group</taxon>
        <taxon>Halobacteria</taxon>
        <taxon>Halobacteriales</taxon>
        <taxon>Natrialbaceae</taxon>
        <taxon>Halovivax</taxon>
    </lineage>
</organism>
<accession>A0ABD5NQC6</accession>
<reference evidence="1 2" key="1">
    <citation type="journal article" date="2019" name="Int. J. Syst. Evol. Microbiol.">
        <title>The Global Catalogue of Microorganisms (GCM) 10K type strain sequencing project: providing services to taxonomists for standard genome sequencing and annotation.</title>
        <authorList>
            <consortium name="The Broad Institute Genomics Platform"/>
            <consortium name="The Broad Institute Genome Sequencing Center for Infectious Disease"/>
            <person name="Wu L."/>
            <person name="Ma J."/>
        </authorList>
    </citation>
    <scope>NUCLEOTIDE SEQUENCE [LARGE SCALE GENOMIC DNA]</scope>
    <source>
        <strain evidence="1 2">IBRC-M 10256</strain>
    </source>
</reference>
<evidence type="ECO:0008006" key="3">
    <source>
        <dbReference type="Google" id="ProtNLM"/>
    </source>
</evidence>
<protein>
    <recommendedName>
        <fullName evidence="3">ABC-type nitrate/sulfonate/bicarbonate transport system, periplasmic component</fullName>
    </recommendedName>
</protein>
<dbReference type="GeneID" id="73901927"/>
<evidence type="ECO:0000313" key="1">
    <source>
        <dbReference type="EMBL" id="MFC3959272.1"/>
    </source>
</evidence>
<gene>
    <name evidence="1" type="ORF">ACFOUR_12980</name>
</gene>
<keyword evidence="2" id="KW-1185">Reference proteome</keyword>
<name>A0ABD5NQC6_9EURY</name>